<evidence type="ECO:0000313" key="2">
    <source>
        <dbReference type="EMBL" id="GAA6501446.1"/>
    </source>
</evidence>
<comment type="caution">
    <text evidence="2">The sequence shown here is derived from an EMBL/GenBank/DDBJ whole genome shotgun (WGS) entry which is preliminary data.</text>
</comment>
<accession>A0ABQ0BY43</accession>
<proteinExistence type="predicted"/>
<dbReference type="Gene3D" id="1.10.150.650">
    <property type="match status" value="1"/>
</dbReference>
<evidence type="ECO:0000259" key="1">
    <source>
        <dbReference type="SMART" id="SM00481"/>
    </source>
</evidence>
<feature type="domain" description="Polymerase/histidinol phosphatase N-terminal" evidence="1">
    <location>
        <begin position="5"/>
        <end position="70"/>
    </location>
</feature>
<dbReference type="RefSeq" id="WP_033141947.1">
    <property type="nucleotide sequence ID" value="NZ_BAABZQ010000001.1"/>
</dbReference>
<dbReference type="Gene3D" id="3.20.20.140">
    <property type="entry name" value="Metal-dependent hydrolases"/>
    <property type="match status" value="1"/>
</dbReference>
<gene>
    <name evidence="2" type="ORF">K340107D12_42620</name>
</gene>
<dbReference type="InterPro" id="IPR052018">
    <property type="entry name" value="PHP_domain"/>
</dbReference>
<dbReference type="EMBL" id="BAABZQ010000001">
    <property type="protein sequence ID" value="GAA6501446.1"/>
    <property type="molecule type" value="Genomic_DNA"/>
</dbReference>
<organism evidence="2 3">
    <name type="scientific">Blautia parvula</name>
    <dbReference type="NCBI Taxonomy" id="2877527"/>
    <lineage>
        <taxon>Bacteria</taxon>
        <taxon>Bacillati</taxon>
        <taxon>Bacillota</taxon>
        <taxon>Clostridia</taxon>
        <taxon>Lachnospirales</taxon>
        <taxon>Lachnospiraceae</taxon>
        <taxon>Blautia</taxon>
    </lineage>
</organism>
<dbReference type="CDD" id="cd07438">
    <property type="entry name" value="PHP_HisPPase_AMP"/>
    <property type="match status" value="1"/>
</dbReference>
<dbReference type="SUPFAM" id="SSF89550">
    <property type="entry name" value="PHP domain-like"/>
    <property type="match status" value="1"/>
</dbReference>
<dbReference type="Pfam" id="PF02811">
    <property type="entry name" value="PHP"/>
    <property type="match status" value="1"/>
</dbReference>
<name>A0ABQ0BY43_9FIRM</name>
<dbReference type="InterPro" id="IPR016195">
    <property type="entry name" value="Pol/histidinol_Pase-like"/>
</dbReference>
<dbReference type="PANTHER" id="PTHR42924">
    <property type="entry name" value="EXONUCLEASE"/>
    <property type="match status" value="1"/>
</dbReference>
<evidence type="ECO:0000313" key="3">
    <source>
        <dbReference type="Proteomes" id="UP001600941"/>
    </source>
</evidence>
<dbReference type="PANTHER" id="PTHR42924:SF3">
    <property type="entry name" value="POLYMERASE_HISTIDINOL PHOSPHATASE N-TERMINAL DOMAIN-CONTAINING PROTEIN"/>
    <property type="match status" value="1"/>
</dbReference>
<dbReference type="InterPro" id="IPR003141">
    <property type="entry name" value="Pol/His_phosphatase_N"/>
</dbReference>
<protein>
    <submittedName>
        <fullName evidence="2">PHP domain-containing protein</fullName>
    </submittedName>
</protein>
<dbReference type="SMART" id="SM00481">
    <property type="entry name" value="POLIIIAc"/>
    <property type="match status" value="1"/>
</dbReference>
<reference evidence="2 3" key="1">
    <citation type="submission" date="2024-04" db="EMBL/GenBank/DDBJ databases">
        <title>Defined microbial consortia suppress multidrug-resistant proinflammatory Enterobacteriaceae via ecological control.</title>
        <authorList>
            <person name="Furuichi M."/>
            <person name="Kawaguchi T."/>
            <person name="Pust M."/>
            <person name="Yasuma K."/>
            <person name="Plichta D."/>
            <person name="Hasegawa N."/>
            <person name="Ohya T."/>
            <person name="Bhattarai S."/>
            <person name="Sasajima S."/>
            <person name="Aoto Y."/>
            <person name="Tuganbaev T."/>
            <person name="Yaginuma M."/>
            <person name="Ueda M."/>
            <person name="Okahashi N."/>
            <person name="Amafuji K."/>
            <person name="Kiridooshi Y."/>
            <person name="Sugita K."/>
            <person name="Strazar M."/>
            <person name="Skelly A."/>
            <person name="Suda W."/>
            <person name="Hattori M."/>
            <person name="Nakamoto N."/>
            <person name="Caballero S."/>
            <person name="Norman J."/>
            <person name="Olle B."/>
            <person name="Tanoue T."/>
            <person name="Arita M."/>
            <person name="Bucci V."/>
            <person name="Atarashi K."/>
            <person name="Xavier R."/>
            <person name="Honda K."/>
        </authorList>
    </citation>
    <scope>NUCLEOTIDE SEQUENCE [LARGE SCALE GENOMIC DNA]</scope>
    <source>
        <strain evidence="3">k34-0107-D12</strain>
    </source>
</reference>
<dbReference type="Proteomes" id="UP001600941">
    <property type="component" value="Unassembled WGS sequence"/>
</dbReference>
<keyword evidence="3" id="KW-1185">Reference proteome</keyword>
<sequence length="279" mass="31681">MRDLIDLHTHSNASDGTYTPKELIAYAQEKELRAIALTDHDTMDGIEEAMEAAEGTLLEVIPGIELSTTWWGKDVHIVGLGIDWKDTHFRKELTYFQQSRDARNIKMIERLNEHGMDITYEAMKEAFPDSVWTRAHFARFLFEHGYVGSVSEAFDRYLGDRACCYVPREKVTPAQAIRLIHEGGGKAVFAHPVLCRFIDDRLIRAVKELKKAGLDGLEAMYSTYKPFEERNMIRLAKELSLCISGGSDFHGTNKPHIDLGSGMGNLKIPYSVWEKIKES</sequence>
<dbReference type="InterPro" id="IPR004013">
    <property type="entry name" value="PHP_dom"/>
</dbReference>